<dbReference type="PANTHER" id="PTHR14222:SF2">
    <property type="entry name" value="CONDENSIN COMPLEX SUBUNIT 1"/>
    <property type="match status" value="1"/>
</dbReference>
<dbReference type="GO" id="GO:0010032">
    <property type="term" value="P:meiotic chromosome condensation"/>
    <property type="evidence" value="ECO:0007669"/>
    <property type="project" value="TreeGrafter"/>
</dbReference>
<reference evidence="3" key="1">
    <citation type="submission" date="2021-02" db="EMBL/GenBank/DDBJ databases">
        <authorList>
            <person name="Nowell W R."/>
        </authorList>
    </citation>
    <scope>NUCLEOTIDE SEQUENCE</scope>
</reference>
<accession>A0A815P6U9</accession>
<sequence length="582" mass="67134">MLVLIPSPTLLGKIYVSQVQEPKELLNIFPLFYSIAIHFDKVSITGRSQAVEILLQLISLELIDVQRQIHRGLSIDGRHFHLNIIKMLSCLIAEYIIRFDNDQTNKSPDVDMPPSKKCKKAKASKTNGKSSLTSDSLRDKCFKRCVTKPCYHLIRRTDIAKNPIVKENLPLILTIMINKFEHAREASIQFIQAIKLYDSNSSLLIDVLNRLLTEYKDTSLAIELLREIRETNFVAAEADNASAKTISIFIIDMARLDPNIIRTHIRQITRLLTVESHHIRVAALTALCSVIEKLLSSNDLDDGQIKMRDNLLKILREHVHDETGFIRQHCLQLWTSLVIEKKVPVTQYLEVFELGLARLIDIDCVVRKDAVTLVMHMILNNPYFDFDSTRAELEKAQNDAETKLAKLRQEFEKLHKIMEEKKPQSDDEDSGAEDKNIDDNNEMNVDNNQKKEIEENKESYEDQSFQVMSNCFEIQEQAIQQEEIIAFYKDSLRFMDLIEQANRHVVNLFNSSTVADCKEAIHFFVNLHHYRLILPNIEQNLRSMFILIRSVDKSICEAITQAFVKIYFDVGPTVPLAYVFLF</sequence>
<evidence type="ECO:0000313" key="4">
    <source>
        <dbReference type="Proteomes" id="UP000663882"/>
    </source>
</evidence>
<dbReference type="OrthoDB" id="10177350at2759"/>
<proteinExistence type="predicted"/>
<name>A0A815P6U9_9BILA</name>
<dbReference type="AlphaFoldDB" id="A0A815P6U9"/>
<dbReference type="InterPro" id="IPR026971">
    <property type="entry name" value="CND1/NCAPD3"/>
</dbReference>
<dbReference type="InterPro" id="IPR016024">
    <property type="entry name" value="ARM-type_fold"/>
</dbReference>
<feature type="region of interest" description="Disordered" evidence="2">
    <location>
        <begin position="418"/>
        <end position="450"/>
    </location>
</feature>
<dbReference type="GO" id="GO:0042393">
    <property type="term" value="F:histone binding"/>
    <property type="evidence" value="ECO:0007669"/>
    <property type="project" value="TreeGrafter"/>
</dbReference>
<dbReference type="SUPFAM" id="SSF48371">
    <property type="entry name" value="ARM repeat"/>
    <property type="match status" value="1"/>
</dbReference>
<dbReference type="Proteomes" id="UP000663882">
    <property type="component" value="Unassembled WGS sequence"/>
</dbReference>
<feature type="coiled-coil region" evidence="1">
    <location>
        <begin position="386"/>
        <end position="417"/>
    </location>
</feature>
<feature type="region of interest" description="Disordered" evidence="2">
    <location>
        <begin position="106"/>
        <end position="134"/>
    </location>
</feature>
<gene>
    <name evidence="3" type="ORF">RFH988_LOCUS36501</name>
</gene>
<protein>
    <recommendedName>
        <fullName evidence="5">Condensin complex subunit 1</fullName>
    </recommendedName>
</protein>
<comment type="caution">
    <text evidence="3">The sequence shown here is derived from an EMBL/GenBank/DDBJ whole genome shotgun (WGS) entry which is preliminary data.</text>
</comment>
<evidence type="ECO:0008006" key="5">
    <source>
        <dbReference type="Google" id="ProtNLM"/>
    </source>
</evidence>
<dbReference type="EMBL" id="CAJNOO010006336">
    <property type="protein sequence ID" value="CAF1444916.1"/>
    <property type="molecule type" value="Genomic_DNA"/>
</dbReference>
<dbReference type="GO" id="GO:0007076">
    <property type="term" value="P:mitotic chromosome condensation"/>
    <property type="evidence" value="ECO:0007669"/>
    <property type="project" value="InterPro"/>
</dbReference>
<dbReference type="GO" id="GO:0000779">
    <property type="term" value="C:condensed chromosome, centromeric region"/>
    <property type="evidence" value="ECO:0007669"/>
    <property type="project" value="TreeGrafter"/>
</dbReference>
<evidence type="ECO:0000313" key="3">
    <source>
        <dbReference type="EMBL" id="CAF1444916.1"/>
    </source>
</evidence>
<evidence type="ECO:0000256" key="1">
    <source>
        <dbReference type="SAM" id="Coils"/>
    </source>
</evidence>
<dbReference type="GO" id="GO:0000796">
    <property type="term" value="C:condensin complex"/>
    <property type="evidence" value="ECO:0007669"/>
    <property type="project" value="TreeGrafter"/>
</dbReference>
<dbReference type="PANTHER" id="PTHR14222">
    <property type="entry name" value="CONDENSIN"/>
    <property type="match status" value="1"/>
</dbReference>
<keyword evidence="1" id="KW-0175">Coiled coil</keyword>
<evidence type="ECO:0000256" key="2">
    <source>
        <dbReference type="SAM" id="MobiDB-lite"/>
    </source>
</evidence>
<organism evidence="3 4">
    <name type="scientific">Rotaria sordida</name>
    <dbReference type="NCBI Taxonomy" id="392033"/>
    <lineage>
        <taxon>Eukaryota</taxon>
        <taxon>Metazoa</taxon>
        <taxon>Spiralia</taxon>
        <taxon>Gnathifera</taxon>
        <taxon>Rotifera</taxon>
        <taxon>Eurotatoria</taxon>
        <taxon>Bdelloidea</taxon>
        <taxon>Philodinida</taxon>
        <taxon>Philodinidae</taxon>
        <taxon>Rotaria</taxon>
    </lineage>
</organism>